<accession>A0A1Y1YME3</accession>
<dbReference type="AlphaFoldDB" id="A0A1Y1YME3"/>
<evidence type="ECO:0000313" key="1">
    <source>
        <dbReference type="EMBL" id="ORX98754.1"/>
    </source>
</evidence>
<name>A0A1Y1YME3_9PLEO</name>
<keyword evidence="2" id="KW-1185">Reference proteome</keyword>
<evidence type="ECO:0000313" key="2">
    <source>
        <dbReference type="Proteomes" id="UP000193144"/>
    </source>
</evidence>
<proteinExistence type="predicted"/>
<dbReference type="STRING" id="1231657.A0A1Y1YME3"/>
<dbReference type="OrthoDB" id="2883672at2759"/>
<reference evidence="1 2" key="1">
    <citation type="submission" date="2016-07" db="EMBL/GenBank/DDBJ databases">
        <title>Pervasive Adenine N6-methylation of Active Genes in Fungi.</title>
        <authorList>
            <consortium name="DOE Joint Genome Institute"/>
            <person name="Mondo S.J."/>
            <person name="Dannebaum R.O."/>
            <person name="Kuo R.C."/>
            <person name="Labutti K."/>
            <person name="Haridas S."/>
            <person name="Kuo A."/>
            <person name="Salamov A."/>
            <person name="Ahrendt S.R."/>
            <person name="Lipzen A."/>
            <person name="Sullivan W."/>
            <person name="Andreopoulos W.B."/>
            <person name="Clum A."/>
            <person name="Lindquist E."/>
            <person name="Daum C."/>
            <person name="Ramamoorthy G.K."/>
            <person name="Gryganskyi A."/>
            <person name="Culley D."/>
            <person name="Magnuson J.K."/>
            <person name="James T.Y."/>
            <person name="O'Malley M.A."/>
            <person name="Stajich J.E."/>
            <person name="Spatafora J.W."/>
            <person name="Visel A."/>
            <person name="Grigoriev I.V."/>
        </authorList>
    </citation>
    <scope>NUCLEOTIDE SEQUENCE [LARGE SCALE GENOMIC DNA]</scope>
    <source>
        <strain evidence="1 2">CBS 115471</strain>
    </source>
</reference>
<feature type="non-terminal residue" evidence="1">
    <location>
        <position position="1"/>
    </location>
</feature>
<organism evidence="1 2">
    <name type="scientific">Clohesyomyces aquaticus</name>
    <dbReference type="NCBI Taxonomy" id="1231657"/>
    <lineage>
        <taxon>Eukaryota</taxon>
        <taxon>Fungi</taxon>
        <taxon>Dikarya</taxon>
        <taxon>Ascomycota</taxon>
        <taxon>Pezizomycotina</taxon>
        <taxon>Dothideomycetes</taxon>
        <taxon>Pleosporomycetidae</taxon>
        <taxon>Pleosporales</taxon>
        <taxon>Lindgomycetaceae</taxon>
        <taxon>Clohesyomyces</taxon>
    </lineage>
</organism>
<sequence length="216" mass="24492">YAREMTDHSFGHAYYHHTTSQEIQPGVVGYFDHRGEWSTILHLRDLQPSARQPARGIAAKFTRLDEDLAWAPEKEMQWGPLTSRQVQQRDISLAIEAPVPAVVPLNAGIDSGYKKSEEFGAVLVTHGPVTHSRIRGEKMFEDWVKQNENEFPKWRPEVKQYGLRVVTNTYSVKKMSLNVWQGRSRSVKLSFAAGVEGLANLEPGIEFGEGSWNDGW</sequence>
<feature type="non-terminal residue" evidence="1">
    <location>
        <position position="216"/>
    </location>
</feature>
<dbReference type="Proteomes" id="UP000193144">
    <property type="component" value="Unassembled WGS sequence"/>
</dbReference>
<dbReference type="EMBL" id="MCFA01000209">
    <property type="protein sequence ID" value="ORX98754.1"/>
    <property type="molecule type" value="Genomic_DNA"/>
</dbReference>
<comment type="caution">
    <text evidence="1">The sequence shown here is derived from an EMBL/GenBank/DDBJ whole genome shotgun (WGS) entry which is preliminary data.</text>
</comment>
<protein>
    <submittedName>
        <fullName evidence="1">Uncharacterized protein</fullName>
    </submittedName>
</protein>
<gene>
    <name evidence="1" type="ORF">BCR34DRAFT_445335</name>
</gene>